<feature type="domain" description="Radical SAM core" evidence="7">
    <location>
        <begin position="117"/>
        <end position="283"/>
    </location>
</feature>
<name>A0A089ME30_9BACL</name>
<dbReference type="SFLD" id="SFLDG01386">
    <property type="entry name" value="main_SPASM_domain-containing"/>
    <property type="match status" value="1"/>
</dbReference>
<dbReference type="GO" id="GO:0046872">
    <property type="term" value="F:metal ion binding"/>
    <property type="evidence" value="ECO:0007669"/>
    <property type="project" value="UniProtKB-KW"/>
</dbReference>
<evidence type="ECO:0000256" key="5">
    <source>
        <dbReference type="ARBA" id="ARBA00023004"/>
    </source>
</evidence>
<dbReference type="PROSITE" id="PS01305">
    <property type="entry name" value="MOAA_NIFB_PQQE"/>
    <property type="match status" value="1"/>
</dbReference>
<organism evidence="8 9">
    <name type="scientific">Paenibacillus graminis</name>
    <dbReference type="NCBI Taxonomy" id="189425"/>
    <lineage>
        <taxon>Bacteria</taxon>
        <taxon>Bacillati</taxon>
        <taxon>Bacillota</taxon>
        <taxon>Bacilli</taxon>
        <taxon>Bacillales</taxon>
        <taxon>Paenibacillaceae</taxon>
        <taxon>Paenibacillus</taxon>
    </lineage>
</organism>
<comment type="cofactor">
    <cofactor evidence="1">
        <name>[4Fe-4S] cluster</name>
        <dbReference type="ChEBI" id="CHEBI:49883"/>
    </cofactor>
</comment>
<dbReference type="PANTHER" id="PTHR43273:SF8">
    <property type="entry name" value="RADICAL SAM DOMAIN PROTEIN"/>
    <property type="match status" value="1"/>
</dbReference>
<proteinExistence type="predicted"/>
<sequence>MERLFELKRNNGIHRLGKLFTTASNTYYYDTGTGKVLQLDKDSSIIMHSLFELVNVNTPEGLLAIEQISISAINDFCQTVLNEHLFRAHKPYRLYTPGHNELLEEQVNNELSQIILELTGRCNLRCGYCIYNEECDLNRDFNSSDMSFEIAKAAVDYAAMHSKDRIAVTFYGGEPLLKFDLLKWVIEYSLKTLKGKKLTFSLTTNLTLVTKEVANYLATVPGLGIVCSLDGPENIQNEYRRYSNGEGSFSKAFRGLELLSDSFSLSENSLSINAVFAPPYSHEKLNEINSFFSGLEFLPANTNINIGYVAEGSLPNASIKRDENQINPVLLDPLWTWLESRALNRSYIRDETNDISSTGIESSLISIEKRFLTDKPQDLYPFNGCCIPGARRLYVNTSGQLYVCERVGFSPSIGNILEGIDFTSLKKHYVEDYSNGSIEQCQDCWAIRLCSVCYAHNYTESQFDSSEKNRKCDFRRRVHLKDLVLYHTMLENCPEKLEFLKDIVIT</sequence>
<dbReference type="InterPro" id="IPR007197">
    <property type="entry name" value="rSAM"/>
</dbReference>
<keyword evidence="4" id="KW-0479">Metal-binding</keyword>
<dbReference type="SFLD" id="SFLDG01384">
    <property type="entry name" value="thioether_bond_formation_requi"/>
    <property type="match status" value="1"/>
</dbReference>
<dbReference type="SFLD" id="SFLDG01067">
    <property type="entry name" value="SPASM/twitch_domain_containing"/>
    <property type="match status" value="1"/>
</dbReference>
<dbReference type="EMBL" id="CP009287">
    <property type="protein sequence ID" value="AIQ69738.1"/>
    <property type="molecule type" value="Genomic_DNA"/>
</dbReference>
<dbReference type="eggNOG" id="COG0641">
    <property type="taxonomic scope" value="Bacteria"/>
</dbReference>
<dbReference type="SFLD" id="SFLDS00029">
    <property type="entry name" value="Radical_SAM"/>
    <property type="match status" value="1"/>
</dbReference>
<dbReference type="InterPro" id="IPR023867">
    <property type="entry name" value="Sulphatase_maturase_rSAM"/>
</dbReference>
<keyword evidence="3" id="KW-0949">S-adenosyl-L-methionine</keyword>
<keyword evidence="2" id="KW-0004">4Fe-4S</keyword>
<dbReference type="Proteomes" id="UP000029500">
    <property type="component" value="Chromosome"/>
</dbReference>
<reference evidence="8 9" key="1">
    <citation type="submission" date="2014-08" db="EMBL/GenBank/DDBJ databases">
        <title>Comparative genomics of the Paenibacillus odorifer group.</title>
        <authorList>
            <person name="den Bakker H.C."/>
            <person name="Tsai Y.-C."/>
            <person name="Martin N."/>
            <person name="Korlach J."/>
            <person name="Wiedmann M."/>
        </authorList>
    </citation>
    <scope>NUCLEOTIDE SEQUENCE [LARGE SCALE GENOMIC DNA]</scope>
    <source>
        <strain evidence="8 9">DSM 15220</strain>
    </source>
</reference>
<dbReference type="SUPFAM" id="SSF102114">
    <property type="entry name" value="Radical SAM enzymes"/>
    <property type="match status" value="1"/>
</dbReference>
<dbReference type="AlphaFoldDB" id="A0A089ME30"/>
<dbReference type="GO" id="GO:0016491">
    <property type="term" value="F:oxidoreductase activity"/>
    <property type="evidence" value="ECO:0007669"/>
    <property type="project" value="InterPro"/>
</dbReference>
<dbReference type="InterPro" id="IPR023885">
    <property type="entry name" value="4Fe4S-binding_SPASM_dom"/>
</dbReference>
<dbReference type="KEGG" id="pgm:PGRAT_20480"/>
<accession>A0A089ME30</accession>
<evidence type="ECO:0000256" key="3">
    <source>
        <dbReference type="ARBA" id="ARBA00022691"/>
    </source>
</evidence>
<evidence type="ECO:0000313" key="8">
    <source>
        <dbReference type="EMBL" id="AIQ69738.1"/>
    </source>
</evidence>
<gene>
    <name evidence="8" type="ORF">PGRAT_20480</name>
</gene>
<dbReference type="Pfam" id="PF04055">
    <property type="entry name" value="Radical_SAM"/>
    <property type="match status" value="1"/>
</dbReference>
<keyword evidence="6" id="KW-0411">Iron-sulfur</keyword>
<dbReference type="InterPro" id="IPR058240">
    <property type="entry name" value="rSAM_sf"/>
</dbReference>
<protein>
    <recommendedName>
        <fullName evidence="7">Radical SAM core domain-containing protein</fullName>
    </recommendedName>
</protein>
<dbReference type="CDD" id="cd01335">
    <property type="entry name" value="Radical_SAM"/>
    <property type="match status" value="1"/>
</dbReference>
<dbReference type="HOGENOM" id="CLU_009273_3_4_9"/>
<evidence type="ECO:0000256" key="1">
    <source>
        <dbReference type="ARBA" id="ARBA00001966"/>
    </source>
</evidence>
<evidence type="ECO:0000313" key="9">
    <source>
        <dbReference type="Proteomes" id="UP000029500"/>
    </source>
</evidence>
<keyword evidence="5" id="KW-0408">Iron</keyword>
<dbReference type="PANTHER" id="PTHR43273">
    <property type="entry name" value="ANAEROBIC SULFATASE-MATURATING ENZYME HOMOLOG ASLB-RELATED"/>
    <property type="match status" value="1"/>
</dbReference>
<dbReference type="InterPro" id="IPR013785">
    <property type="entry name" value="Aldolase_TIM"/>
</dbReference>
<keyword evidence="9" id="KW-1185">Reference proteome</keyword>
<evidence type="ECO:0000256" key="2">
    <source>
        <dbReference type="ARBA" id="ARBA00022485"/>
    </source>
</evidence>
<dbReference type="InterPro" id="IPR000385">
    <property type="entry name" value="MoaA_NifB_PqqE_Fe-S-bd_CS"/>
</dbReference>
<dbReference type="Gene3D" id="3.20.20.70">
    <property type="entry name" value="Aldolase class I"/>
    <property type="match status" value="1"/>
</dbReference>
<evidence type="ECO:0000259" key="7">
    <source>
        <dbReference type="Pfam" id="PF04055"/>
    </source>
</evidence>
<dbReference type="STRING" id="189425.PGRAT_20480"/>
<dbReference type="NCBIfam" id="TIGR04085">
    <property type="entry name" value="rSAM_more_4Fe4S"/>
    <property type="match status" value="1"/>
</dbReference>
<evidence type="ECO:0000256" key="6">
    <source>
        <dbReference type="ARBA" id="ARBA00023014"/>
    </source>
</evidence>
<evidence type="ECO:0000256" key="4">
    <source>
        <dbReference type="ARBA" id="ARBA00022723"/>
    </source>
</evidence>
<dbReference type="GO" id="GO:0051539">
    <property type="term" value="F:4 iron, 4 sulfur cluster binding"/>
    <property type="evidence" value="ECO:0007669"/>
    <property type="project" value="UniProtKB-KW"/>
</dbReference>